<evidence type="ECO:0000256" key="1">
    <source>
        <dbReference type="SAM" id="MobiDB-lite"/>
    </source>
</evidence>
<evidence type="ECO:0000313" key="3">
    <source>
        <dbReference type="Proteomes" id="UP000037923"/>
    </source>
</evidence>
<protein>
    <submittedName>
        <fullName evidence="2">Uncharacterized protein</fullName>
    </submittedName>
</protein>
<name>A0A0N0DTU0_LEPPY</name>
<dbReference type="Proteomes" id="UP000037923">
    <property type="component" value="Unassembled WGS sequence"/>
</dbReference>
<evidence type="ECO:0000313" key="2">
    <source>
        <dbReference type="EMBL" id="KPA77581.1"/>
    </source>
</evidence>
<feature type="region of interest" description="Disordered" evidence="1">
    <location>
        <begin position="249"/>
        <end position="292"/>
    </location>
</feature>
<comment type="caution">
    <text evidence="2">The sequence shown here is derived from an EMBL/GenBank/DDBJ whole genome shotgun (WGS) entry which is preliminary data.</text>
</comment>
<feature type="compositionally biased region" description="Basic residues" evidence="1">
    <location>
        <begin position="974"/>
        <end position="986"/>
    </location>
</feature>
<reference evidence="2 3" key="1">
    <citation type="submission" date="2015-07" db="EMBL/GenBank/DDBJ databases">
        <title>High-quality genome of monoxenous trypanosomatid Leptomonas pyrrhocoris.</title>
        <authorList>
            <person name="Flegontov P."/>
            <person name="Butenko A."/>
            <person name="Firsov S."/>
            <person name="Vlcek C."/>
            <person name="Logacheva M.D."/>
            <person name="Field M."/>
            <person name="Filatov D."/>
            <person name="Flegontova O."/>
            <person name="Gerasimov E."/>
            <person name="Jackson A.P."/>
            <person name="Kelly S."/>
            <person name="Opperdoes F."/>
            <person name="O'Reilly A."/>
            <person name="Votypka J."/>
            <person name="Yurchenko V."/>
            <person name="Lukes J."/>
        </authorList>
    </citation>
    <scope>NUCLEOTIDE SEQUENCE [LARGE SCALE GENOMIC DNA]</scope>
    <source>
        <strain evidence="2">H10</strain>
    </source>
</reference>
<feature type="compositionally biased region" description="Low complexity" evidence="1">
    <location>
        <begin position="276"/>
        <end position="292"/>
    </location>
</feature>
<feature type="region of interest" description="Disordered" evidence="1">
    <location>
        <begin position="875"/>
        <end position="897"/>
    </location>
</feature>
<dbReference type="GO" id="GO:0060271">
    <property type="term" value="P:cilium assembly"/>
    <property type="evidence" value="ECO:0007669"/>
    <property type="project" value="TreeGrafter"/>
</dbReference>
<dbReference type="EMBL" id="LGTL01000016">
    <property type="protein sequence ID" value="KPA77581.1"/>
    <property type="molecule type" value="Genomic_DNA"/>
</dbReference>
<feature type="compositionally biased region" description="Low complexity" evidence="1">
    <location>
        <begin position="79"/>
        <end position="96"/>
    </location>
</feature>
<dbReference type="VEuPathDB" id="TriTrypDB:LpyrH10_16_1330"/>
<dbReference type="PANTHER" id="PTHR33487">
    <property type="entry name" value="CILIA- AND FLAGELLA-ASSOCIATED PROTEIN 54"/>
    <property type="match status" value="1"/>
</dbReference>
<keyword evidence="3" id="KW-1185">Reference proteome</keyword>
<feature type="compositionally biased region" description="Basic residues" evidence="1">
    <location>
        <begin position="383"/>
        <end position="393"/>
    </location>
</feature>
<sequence length="993" mass="102750">MSLIEEARSQLEVELTSYIRNAQQPYSPILPPIDDGLPSFHATLAKKPAAGLAATTAVVAAPADTGKAVKGSSKGGGATTAVAATSTSPSPSRAGSQKQARAKLLELVRKLQRAALVSAQVSKDEAGAADGSGGESSLLTRRGSRKEGGGLSREPSLFSAPLTTKSAVTNLPALPAAATRNVRTTSAEKIRKGAPGTSAAAAAAGGTTSASNTDVAAAPAKRADGRGASPHPPAQSFISLSLANTQTSQSFHRRLGDIERSHSTATSFSGRERSSSPHSSMRTNNNNSSAANSANALRRLEASLTFTKDCLHYAAMFAEAGLTQEAQSCFLQLIAQDITSHYEPIVTRCIERHPRTVARQTPQQSSQQQQQRNEAGAGTPGHPLRRHRVSKGKSFKDGQKQNLFSPNGAELASPSLTAPTTPTANEAQRTGNAAEDGVGGVRVTDNLDTFASDVPLPLALQVYKCVLHYRALLTYIRFHDLLQADVYGDAAGMASSTAACACIEEMVAQQQRVLYTAPFSAASVIHQEEARMREDMERTAAVMKPVSAIIVTGGYKLLDLLAEPESAKPSVTSLSVTSLLDDAPALVYAVDEVAAPVLFTTRLYVAKMAEQLLAYLRSTASGEMAQPGCGELRPAVTQRCLEALQASVSMSELHLNKATPQLQQQPQQSTQPRQPCTKTCLPLASVDYLPWRLQEYTLLQRGYLQLEDDTAAAVTAAEHALQQVLQLVELEYLDPVPPPPSTTLALDAAVQQCAGWLLVATWRAAVAQGGSGISSSSNTSNAYLAFASASPEASAVQPPGEAAVTGTQTPLAAATTTTTASAGGSFADSGAGGDSPASTALHMATTARTAMAAIAAAVQQAVAFLVTASWAPASTGGAASNPMHDMSPRRASRRGGGGAGNMIPSITTAVAITAAAAAGGGDVDEWHASPCGAVGLYGAGAATVCAAGGPLRCRRCLGRRGKGNGLHGCDGGRRRGGGGGRRRRRGGRGERTG</sequence>
<feature type="region of interest" description="Disordered" evidence="1">
    <location>
        <begin position="65"/>
        <end position="99"/>
    </location>
</feature>
<proteinExistence type="predicted"/>
<gene>
    <name evidence="2" type="ORF">ABB37_06951</name>
</gene>
<dbReference type="GeneID" id="26907237"/>
<feature type="region of interest" description="Disordered" evidence="1">
    <location>
        <begin position="961"/>
        <end position="993"/>
    </location>
</feature>
<organism evidence="2 3">
    <name type="scientific">Leptomonas pyrrhocoris</name>
    <name type="common">Firebug parasite</name>
    <dbReference type="NCBI Taxonomy" id="157538"/>
    <lineage>
        <taxon>Eukaryota</taxon>
        <taxon>Discoba</taxon>
        <taxon>Euglenozoa</taxon>
        <taxon>Kinetoplastea</taxon>
        <taxon>Metakinetoplastina</taxon>
        <taxon>Trypanosomatida</taxon>
        <taxon>Trypanosomatidae</taxon>
        <taxon>Leishmaniinae</taxon>
        <taxon>Leptomonas</taxon>
    </lineage>
</organism>
<dbReference type="PANTHER" id="PTHR33487:SF1">
    <property type="entry name" value="CILIA- AND FLAGELLA-ASSOCIATED PROTEIN 54"/>
    <property type="match status" value="1"/>
</dbReference>
<feature type="region of interest" description="Disordered" evidence="1">
    <location>
        <begin position="120"/>
        <end position="158"/>
    </location>
</feature>
<dbReference type="AlphaFoldDB" id="A0A0N0DTU0"/>
<feature type="region of interest" description="Disordered" evidence="1">
    <location>
        <begin position="355"/>
        <end position="438"/>
    </location>
</feature>
<accession>A0A0N0DTU0</accession>
<feature type="region of interest" description="Disordered" evidence="1">
    <location>
        <begin position="179"/>
        <end position="236"/>
    </location>
</feature>
<feature type="compositionally biased region" description="Low complexity" evidence="1">
    <location>
        <begin position="411"/>
        <end position="424"/>
    </location>
</feature>
<dbReference type="RefSeq" id="XP_015656020.1">
    <property type="nucleotide sequence ID" value="XM_015805407.1"/>
</dbReference>
<feature type="compositionally biased region" description="Low complexity" evidence="1">
    <location>
        <begin position="196"/>
        <end position="211"/>
    </location>
</feature>